<sequence length="288" mass="31248">MPPPPARSSLPQQLHSALQTATIPLPSLPWLTTLSSSRNPPPPLASLLATARARILAADLTTPSLLDPTYASTHCFPPNLSNPQTPSCSLPADIIIQVLDVENLSKSRWEQVEELESMARGETKRGREIIRIQDQDAEGEDGGVDQVDRGQATQSSAQFTSQASSSGAAATQQRQVQGRQQHQQQQQQQAHESNKNATHKLLMQDCKGQKVYGIELKRVERIGVGPSSTLIGQKILLKRGAEVSRGVVMLEPSKTVVLGGKVEVWNKAWNEGRLERLKGAAERGGEPA</sequence>
<dbReference type="InterPro" id="IPR049363">
    <property type="entry name" value="RMI1_N"/>
</dbReference>
<dbReference type="Proteomes" id="UP001321749">
    <property type="component" value="Unassembled WGS sequence"/>
</dbReference>
<feature type="compositionally biased region" description="Low complexity" evidence="1">
    <location>
        <begin position="151"/>
        <end position="189"/>
    </location>
</feature>
<evidence type="ECO:0000313" key="4">
    <source>
        <dbReference type="EMBL" id="KAK4463270.1"/>
    </source>
</evidence>
<dbReference type="Pfam" id="PF21000">
    <property type="entry name" value="RMI1_N_N"/>
    <property type="match status" value="1"/>
</dbReference>
<feature type="domain" description="RecQ mediated genome instability protein 1 OB-fold" evidence="2">
    <location>
        <begin position="76"/>
        <end position="273"/>
    </location>
</feature>
<dbReference type="Pfam" id="PF08585">
    <property type="entry name" value="RMI1_N_C"/>
    <property type="match status" value="1"/>
</dbReference>
<accession>A0AAV9HR11</accession>
<protein>
    <recommendedName>
        <fullName evidence="6">RecQ mediated genome instability protein 1-like N-terminal helical domain-containing protein</fullName>
    </recommendedName>
</protein>
<evidence type="ECO:0000313" key="5">
    <source>
        <dbReference type="Proteomes" id="UP001321749"/>
    </source>
</evidence>
<feature type="compositionally biased region" description="Basic and acidic residues" evidence="1">
    <location>
        <begin position="115"/>
        <end position="134"/>
    </location>
</feature>
<evidence type="ECO:0000259" key="3">
    <source>
        <dbReference type="Pfam" id="PF21000"/>
    </source>
</evidence>
<proteinExistence type="predicted"/>
<organism evidence="4 5">
    <name type="scientific">Cladorrhinum samala</name>
    <dbReference type="NCBI Taxonomy" id="585594"/>
    <lineage>
        <taxon>Eukaryota</taxon>
        <taxon>Fungi</taxon>
        <taxon>Dikarya</taxon>
        <taxon>Ascomycota</taxon>
        <taxon>Pezizomycotina</taxon>
        <taxon>Sordariomycetes</taxon>
        <taxon>Sordariomycetidae</taxon>
        <taxon>Sordariales</taxon>
        <taxon>Podosporaceae</taxon>
        <taxon>Cladorrhinum</taxon>
    </lineage>
</organism>
<dbReference type="AlphaFoldDB" id="A0AAV9HR11"/>
<evidence type="ECO:0008006" key="6">
    <source>
        <dbReference type="Google" id="ProtNLM"/>
    </source>
</evidence>
<feature type="region of interest" description="Disordered" evidence="1">
    <location>
        <begin position="115"/>
        <end position="195"/>
    </location>
</feature>
<feature type="domain" description="RMI1 N-terminal" evidence="3">
    <location>
        <begin position="24"/>
        <end position="62"/>
    </location>
</feature>
<reference evidence="4" key="1">
    <citation type="journal article" date="2023" name="Mol. Phylogenet. Evol.">
        <title>Genome-scale phylogeny and comparative genomics of the fungal order Sordariales.</title>
        <authorList>
            <person name="Hensen N."/>
            <person name="Bonometti L."/>
            <person name="Westerberg I."/>
            <person name="Brannstrom I.O."/>
            <person name="Guillou S."/>
            <person name="Cros-Aarteil S."/>
            <person name="Calhoun S."/>
            <person name="Haridas S."/>
            <person name="Kuo A."/>
            <person name="Mondo S."/>
            <person name="Pangilinan J."/>
            <person name="Riley R."/>
            <person name="LaButti K."/>
            <person name="Andreopoulos B."/>
            <person name="Lipzen A."/>
            <person name="Chen C."/>
            <person name="Yan M."/>
            <person name="Daum C."/>
            <person name="Ng V."/>
            <person name="Clum A."/>
            <person name="Steindorff A."/>
            <person name="Ohm R.A."/>
            <person name="Martin F."/>
            <person name="Silar P."/>
            <person name="Natvig D.O."/>
            <person name="Lalanne C."/>
            <person name="Gautier V."/>
            <person name="Ament-Velasquez S.L."/>
            <person name="Kruys A."/>
            <person name="Hutchinson M.I."/>
            <person name="Powell A.J."/>
            <person name="Barry K."/>
            <person name="Miller A.N."/>
            <person name="Grigoriev I.V."/>
            <person name="Debuchy R."/>
            <person name="Gladieux P."/>
            <person name="Hiltunen Thoren M."/>
            <person name="Johannesson H."/>
        </authorList>
    </citation>
    <scope>NUCLEOTIDE SEQUENCE</scope>
    <source>
        <strain evidence="4">PSN324</strain>
    </source>
</reference>
<dbReference type="Gene3D" id="2.40.50.770">
    <property type="entry name" value="RecQ-mediated genome instability protein Rmi1, C-terminal domain"/>
    <property type="match status" value="1"/>
</dbReference>
<dbReference type="EMBL" id="MU864961">
    <property type="protein sequence ID" value="KAK4463270.1"/>
    <property type="molecule type" value="Genomic_DNA"/>
</dbReference>
<evidence type="ECO:0000259" key="2">
    <source>
        <dbReference type="Pfam" id="PF08585"/>
    </source>
</evidence>
<gene>
    <name evidence="4" type="ORF">QBC42DRAFT_223056</name>
</gene>
<evidence type="ECO:0000256" key="1">
    <source>
        <dbReference type="SAM" id="MobiDB-lite"/>
    </source>
</evidence>
<name>A0AAV9HR11_9PEZI</name>
<keyword evidence="5" id="KW-1185">Reference proteome</keyword>
<reference evidence="4" key="2">
    <citation type="submission" date="2023-06" db="EMBL/GenBank/DDBJ databases">
        <authorList>
            <consortium name="Lawrence Berkeley National Laboratory"/>
            <person name="Mondo S.J."/>
            <person name="Hensen N."/>
            <person name="Bonometti L."/>
            <person name="Westerberg I."/>
            <person name="Brannstrom I.O."/>
            <person name="Guillou S."/>
            <person name="Cros-Aarteil S."/>
            <person name="Calhoun S."/>
            <person name="Haridas S."/>
            <person name="Kuo A."/>
            <person name="Pangilinan J."/>
            <person name="Riley R."/>
            <person name="Labutti K."/>
            <person name="Andreopoulos B."/>
            <person name="Lipzen A."/>
            <person name="Chen C."/>
            <person name="Yanf M."/>
            <person name="Daum C."/>
            <person name="Ng V."/>
            <person name="Clum A."/>
            <person name="Steindorff A."/>
            <person name="Ohm R."/>
            <person name="Martin F."/>
            <person name="Silar P."/>
            <person name="Natvig D."/>
            <person name="Lalanne C."/>
            <person name="Gautier V."/>
            <person name="Ament-Velasquez S.L."/>
            <person name="Kruys A."/>
            <person name="Hutchinson M.I."/>
            <person name="Powell A.J."/>
            <person name="Barry K."/>
            <person name="Miller A.N."/>
            <person name="Grigoriev I.V."/>
            <person name="Debuchy R."/>
            <person name="Gladieux P."/>
            <person name="Thoren M.H."/>
            <person name="Johannesson H."/>
        </authorList>
    </citation>
    <scope>NUCLEOTIDE SEQUENCE</scope>
    <source>
        <strain evidence="4">PSN324</strain>
    </source>
</reference>
<comment type="caution">
    <text evidence="4">The sequence shown here is derived from an EMBL/GenBank/DDBJ whole genome shotgun (WGS) entry which is preliminary data.</text>
</comment>
<dbReference type="InterPro" id="IPR013894">
    <property type="entry name" value="RMI1_OB"/>
</dbReference>
<dbReference type="InterPro" id="IPR042470">
    <property type="entry name" value="RMI1_N_C_sf"/>
</dbReference>